<dbReference type="AlphaFoldDB" id="A0AAD6U099"/>
<dbReference type="InterPro" id="IPR033464">
    <property type="entry name" value="CSN8_PSD8_EIF3K"/>
</dbReference>
<dbReference type="Proteomes" id="UP001222325">
    <property type="component" value="Unassembled WGS sequence"/>
</dbReference>
<evidence type="ECO:0000256" key="1">
    <source>
        <dbReference type="SAM" id="MobiDB-lite"/>
    </source>
</evidence>
<feature type="domain" description="CSN8/PSMD8/EIF3K" evidence="2">
    <location>
        <begin position="172"/>
        <end position="235"/>
    </location>
</feature>
<proteinExistence type="predicted"/>
<reference evidence="3" key="1">
    <citation type="submission" date="2023-03" db="EMBL/GenBank/DDBJ databases">
        <title>Massive genome expansion in bonnet fungi (Mycena s.s.) driven by repeated elements and novel gene families across ecological guilds.</title>
        <authorList>
            <consortium name="Lawrence Berkeley National Laboratory"/>
            <person name="Harder C.B."/>
            <person name="Miyauchi S."/>
            <person name="Viragh M."/>
            <person name="Kuo A."/>
            <person name="Thoen E."/>
            <person name="Andreopoulos B."/>
            <person name="Lu D."/>
            <person name="Skrede I."/>
            <person name="Drula E."/>
            <person name="Henrissat B."/>
            <person name="Morin E."/>
            <person name="Kohler A."/>
            <person name="Barry K."/>
            <person name="LaButti K."/>
            <person name="Morin E."/>
            <person name="Salamov A."/>
            <person name="Lipzen A."/>
            <person name="Mereny Z."/>
            <person name="Hegedus B."/>
            <person name="Baldrian P."/>
            <person name="Stursova M."/>
            <person name="Weitz H."/>
            <person name="Taylor A."/>
            <person name="Grigoriev I.V."/>
            <person name="Nagy L.G."/>
            <person name="Martin F."/>
            <person name="Kauserud H."/>
        </authorList>
    </citation>
    <scope>NUCLEOTIDE SEQUENCE</scope>
    <source>
        <strain evidence="3">CBHHK173m</strain>
    </source>
</reference>
<name>A0AAD6U099_9AGAR</name>
<keyword evidence="4" id="KW-1185">Reference proteome</keyword>
<accession>A0AAD6U099</accession>
<evidence type="ECO:0000313" key="4">
    <source>
        <dbReference type="Proteomes" id="UP001222325"/>
    </source>
</evidence>
<comment type="caution">
    <text evidence="3">The sequence shown here is derived from an EMBL/GenBank/DDBJ whole genome shotgun (WGS) entry which is preliminary data.</text>
</comment>
<protein>
    <submittedName>
        <fullName evidence="3">COP9 signalosome</fullName>
    </submittedName>
</protein>
<dbReference type="EMBL" id="JARJCN010000033">
    <property type="protein sequence ID" value="KAJ7085677.1"/>
    <property type="molecule type" value="Genomic_DNA"/>
</dbReference>
<feature type="compositionally biased region" description="Pro residues" evidence="1">
    <location>
        <begin position="1"/>
        <end position="12"/>
    </location>
</feature>
<feature type="region of interest" description="Disordered" evidence="1">
    <location>
        <begin position="1"/>
        <end position="47"/>
    </location>
</feature>
<sequence length="265" mass="28471">MSTAGPPTPPPISETEIQDATRTVVPPLPAASTSAPVPEAAPPPQARQDNFTQIFPQIASLASEKNFRELIQVAELNDVASDGDRQPSRLLLIAPLVLSYLIIDDLPPARCAFMRLPTNLATTPLAKQLHSLLASTSERKYTNVYARANGLLELVGQSDFFDASLGALLGLMIQNFLEAFRQRTFELLAKAYTSLALPLAEMYLGISADAVLPIAQTEGWAFDSSTNVLSPVQKSNTNQTANGFAPFSSLATFDLVANSVARLET</sequence>
<organism evidence="3 4">
    <name type="scientific">Mycena belliarum</name>
    <dbReference type="NCBI Taxonomy" id="1033014"/>
    <lineage>
        <taxon>Eukaryota</taxon>
        <taxon>Fungi</taxon>
        <taxon>Dikarya</taxon>
        <taxon>Basidiomycota</taxon>
        <taxon>Agaricomycotina</taxon>
        <taxon>Agaricomycetes</taxon>
        <taxon>Agaricomycetidae</taxon>
        <taxon>Agaricales</taxon>
        <taxon>Marasmiineae</taxon>
        <taxon>Mycenaceae</taxon>
        <taxon>Mycena</taxon>
    </lineage>
</organism>
<dbReference type="Pfam" id="PF10075">
    <property type="entry name" value="CSN8_PSD8_EIF3K"/>
    <property type="match status" value="1"/>
</dbReference>
<evidence type="ECO:0000259" key="2">
    <source>
        <dbReference type="Pfam" id="PF10075"/>
    </source>
</evidence>
<gene>
    <name evidence="3" type="ORF">B0H15DRAFT_845899</name>
</gene>
<evidence type="ECO:0000313" key="3">
    <source>
        <dbReference type="EMBL" id="KAJ7085677.1"/>
    </source>
</evidence>